<evidence type="ECO:0000313" key="3">
    <source>
        <dbReference type="EMBL" id="MDB9223051.1"/>
    </source>
</evidence>
<dbReference type="PANTHER" id="PTHR43070">
    <property type="match status" value="1"/>
</dbReference>
<dbReference type="SUPFAM" id="SSF53633">
    <property type="entry name" value="Carbamate kinase-like"/>
    <property type="match status" value="1"/>
</dbReference>
<reference evidence="3" key="3">
    <citation type="submission" date="2023-01" db="EMBL/GenBank/DDBJ databases">
        <title>Human gut microbiome strain richness.</title>
        <authorList>
            <person name="Chen-Liaw A."/>
        </authorList>
    </citation>
    <scope>NUCLEOTIDE SEQUENCE</scope>
    <source>
        <strain evidence="3">RTP21484st1_B7_RTP21484_190118</strain>
    </source>
</reference>
<dbReference type="PANTHER" id="PTHR43070:SF3">
    <property type="entry name" value="HOMOSERINE DEHYDROGENASE"/>
    <property type="match status" value="1"/>
</dbReference>
<protein>
    <recommendedName>
        <fullName evidence="8">Aspartate kinase</fullName>
    </recommendedName>
</protein>
<dbReference type="EMBL" id="JAQMRD010000009">
    <property type="protein sequence ID" value="MDB9223051.1"/>
    <property type="molecule type" value="Genomic_DNA"/>
</dbReference>
<dbReference type="EMBL" id="QRYW01000007">
    <property type="protein sequence ID" value="RGV29121.1"/>
    <property type="molecule type" value="Genomic_DNA"/>
</dbReference>
<accession>A0A1Y3Y6N1</accession>
<dbReference type="Proteomes" id="UP001199750">
    <property type="component" value="Unassembled WGS sequence"/>
</dbReference>
<reference evidence="6 7" key="1">
    <citation type="submission" date="2018-08" db="EMBL/GenBank/DDBJ databases">
        <title>A genome reference for cultivated species of the human gut microbiota.</title>
        <authorList>
            <person name="Zou Y."/>
            <person name="Xue W."/>
            <person name="Luo G."/>
        </authorList>
    </citation>
    <scope>NUCLEOTIDE SEQUENCE [LARGE SCALE GENOMIC DNA]</scope>
    <source>
        <strain evidence="4 6">AF14-6AC</strain>
        <strain evidence="5 7">OF03-11</strain>
    </source>
</reference>
<dbReference type="RefSeq" id="WP_013613101.1">
    <property type="nucleotide sequence ID" value="NZ_BAABYK010000001.1"/>
</dbReference>
<name>A0A1Y3Y6N1_9BACT</name>
<organism evidence="5 7">
    <name type="scientific">Odoribacter splanchnicus</name>
    <dbReference type="NCBI Taxonomy" id="28118"/>
    <lineage>
        <taxon>Bacteria</taxon>
        <taxon>Pseudomonadati</taxon>
        <taxon>Bacteroidota</taxon>
        <taxon>Bacteroidia</taxon>
        <taxon>Bacteroidales</taxon>
        <taxon>Odoribacteraceae</taxon>
        <taxon>Odoribacter</taxon>
    </lineage>
</organism>
<dbReference type="InterPro" id="IPR011147">
    <property type="entry name" value="Bifunc_Aspkin/hSer_DH"/>
</dbReference>
<gene>
    <name evidence="4" type="ORF">DWW24_04515</name>
    <name evidence="5" type="ORF">DXA53_13365</name>
    <name evidence="2" type="ORF">L0P03_11165</name>
    <name evidence="3" type="ORF">PN645_08535</name>
</gene>
<dbReference type="OMA" id="LRESSHC"/>
<dbReference type="Gene3D" id="3.40.1160.10">
    <property type="entry name" value="Acetylglutamate kinase-like"/>
    <property type="match status" value="1"/>
</dbReference>
<evidence type="ECO:0000256" key="1">
    <source>
        <dbReference type="ARBA" id="ARBA00022857"/>
    </source>
</evidence>
<dbReference type="Proteomes" id="UP001212263">
    <property type="component" value="Unassembled WGS sequence"/>
</dbReference>
<proteinExistence type="predicted"/>
<dbReference type="Proteomes" id="UP000283426">
    <property type="component" value="Unassembled WGS sequence"/>
</dbReference>
<dbReference type="InterPro" id="IPR036393">
    <property type="entry name" value="AceGlu_kinase-like_sf"/>
</dbReference>
<dbReference type="EMBL" id="QSCO01000019">
    <property type="protein sequence ID" value="RGY05197.1"/>
    <property type="molecule type" value="Genomic_DNA"/>
</dbReference>
<reference evidence="2" key="2">
    <citation type="submission" date="2022-01" db="EMBL/GenBank/DDBJ databases">
        <title>Collection of gut derived symbiotic bacterial strains cultured from healthy donors.</title>
        <authorList>
            <person name="Lin H."/>
            <person name="Kohout C."/>
            <person name="Waligurski E."/>
            <person name="Pamer E.G."/>
        </authorList>
    </citation>
    <scope>NUCLEOTIDE SEQUENCE</scope>
    <source>
        <strain evidence="2">DFI.1.149</strain>
    </source>
</reference>
<evidence type="ECO:0000313" key="5">
    <source>
        <dbReference type="EMBL" id="RGY05197.1"/>
    </source>
</evidence>
<evidence type="ECO:0000313" key="7">
    <source>
        <dbReference type="Proteomes" id="UP000284434"/>
    </source>
</evidence>
<dbReference type="GO" id="GO:0009067">
    <property type="term" value="P:aspartate family amino acid biosynthetic process"/>
    <property type="evidence" value="ECO:0007669"/>
    <property type="project" value="InterPro"/>
</dbReference>
<evidence type="ECO:0008006" key="8">
    <source>
        <dbReference type="Google" id="ProtNLM"/>
    </source>
</evidence>
<dbReference type="AlphaFoldDB" id="A0A1Y3Y6N1"/>
<sequence length="216" mass="24288">MLVMKFKGAVLQNQETLAEIKNRIKEQNCCSIVVVSALKGVMPRLRQLYGLSLRRGAGFENEFNELKQVHEQLAYELLAGRKLEEYKVELQKELNDLYGILHHVGVLRESSHCMKDYILAKGDILASLLFSKLFDQAEWHDSRNFMLTDGNFGAPEVLWEESCRAARQEFRGLRGMAVVPGYCGKTEAGYTISMGRVGLSLTAAVLEAAFQQVKVA</sequence>
<evidence type="ECO:0000313" key="4">
    <source>
        <dbReference type="EMBL" id="RGV29121.1"/>
    </source>
</evidence>
<dbReference type="GO" id="GO:0004412">
    <property type="term" value="F:homoserine dehydrogenase activity"/>
    <property type="evidence" value="ECO:0007669"/>
    <property type="project" value="InterPro"/>
</dbReference>
<evidence type="ECO:0000313" key="2">
    <source>
        <dbReference type="EMBL" id="MCG4960402.1"/>
    </source>
</evidence>
<comment type="caution">
    <text evidence="5">The sequence shown here is derived from an EMBL/GenBank/DDBJ whole genome shotgun (WGS) entry which is preliminary data.</text>
</comment>
<dbReference type="GeneID" id="61276160"/>
<dbReference type="Proteomes" id="UP000284434">
    <property type="component" value="Unassembled WGS sequence"/>
</dbReference>
<dbReference type="EMBL" id="JAKNDN010000020">
    <property type="protein sequence ID" value="MCG4960402.1"/>
    <property type="molecule type" value="Genomic_DNA"/>
</dbReference>
<evidence type="ECO:0000313" key="6">
    <source>
        <dbReference type="Proteomes" id="UP000283426"/>
    </source>
</evidence>
<keyword evidence="1" id="KW-0521">NADP</keyword>